<dbReference type="InterPro" id="IPR001926">
    <property type="entry name" value="TrpB-like_PALP"/>
</dbReference>
<evidence type="ECO:0000313" key="9">
    <source>
        <dbReference type="EMBL" id="CAD6188897.1"/>
    </source>
</evidence>
<dbReference type="SUPFAM" id="SSF53686">
    <property type="entry name" value="Tryptophan synthase beta subunit-like PLP-dependent enzymes"/>
    <property type="match status" value="2"/>
</dbReference>
<comment type="cofactor">
    <cofactor evidence="1">
        <name>pyridoxal 5'-phosphate</name>
        <dbReference type="ChEBI" id="CHEBI:597326"/>
    </cofactor>
</comment>
<comment type="similarity">
    <text evidence="3">Belongs to the cysteine synthase/cystathionine beta-synthase family.</text>
</comment>
<organism evidence="9 10">
    <name type="scientific">Caenorhabditis auriculariae</name>
    <dbReference type="NCBI Taxonomy" id="2777116"/>
    <lineage>
        <taxon>Eukaryota</taxon>
        <taxon>Metazoa</taxon>
        <taxon>Ecdysozoa</taxon>
        <taxon>Nematoda</taxon>
        <taxon>Chromadorea</taxon>
        <taxon>Rhabditida</taxon>
        <taxon>Rhabditina</taxon>
        <taxon>Rhabditomorpha</taxon>
        <taxon>Rhabditoidea</taxon>
        <taxon>Rhabditidae</taxon>
        <taxon>Peloderinae</taxon>
        <taxon>Caenorhabditis</taxon>
    </lineage>
</organism>
<evidence type="ECO:0000256" key="3">
    <source>
        <dbReference type="ARBA" id="ARBA00007103"/>
    </source>
</evidence>
<dbReference type="GO" id="GO:0004122">
    <property type="term" value="F:cystathionine beta-synthase activity"/>
    <property type="evidence" value="ECO:0007669"/>
    <property type="project" value="UniProtKB-EC"/>
</dbReference>
<evidence type="ECO:0000256" key="2">
    <source>
        <dbReference type="ARBA" id="ARBA00005003"/>
    </source>
</evidence>
<evidence type="ECO:0000256" key="6">
    <source>
        <dbReference type="ARBA" id="ARBA00022898"/>
    </source>
</evidence>
<evidence type="ECO:0000256" key="7">
    <source>
        <dbReference type="ARBA" id="ARBA00047490"/>
    </source>
</evidence>
<name>A0A8S1H0G5_9PELO</name>
<evidence type="ECO:0000313" key="10">
    <source>
        <dbReference type="Proteomes" id="UP000835052"/>
    </source>
</evidence>
<dbReference type="EC" id="4.2.1.22" evidence="5"/>
<dbReference type="InterPro" id="IPR001216">
    <property type="entry name" value="P-phosphate_BS"/>
</dbReference>
<dbReference type="Gene3D" id="3.40.50.1100">
    <property type="match status" value="4"/>
</dbReference>
<evidence type="ECO:0000259" key="8">
    <source>
        <dbReference type="Pfam" id="PF00291"/>
    </source>
</evidence>
<dbReference type="Proteomes" id="UP000835052">
    <property type="component" value="Unassembled WGS sequence"/>
</dbReference>
<comment type="catalytic activity">
    <reaction evidence="7">
        <text>L-homocysteine + L-serine = L,L-cystathionine + H2O</text>
        <dbReference type="Rhea" id="RHEA:10112"/>
        <dbReference type="ChEBI" id="CHEBI:15377"/>
        <dbReference type="ChEBI" id="CHEBI:33384"/>
        <dbReference type="ChEBI" id="CHEBI:58161"/>
        <dbReference type="ChEBI" id="CHEBI:58199"/>
        <dbReference type="EC" id="4.2.1.22"/>
    </reaction>
</comment>
<reference evidence="9" key="1">
    <citation type="submission" date="2020-10" db="EMBL/GenBank/DDBJ databases">
        <authorList>
            <person name="Kikuchi T."/>
        </authorList>
    </citation>
    <scope>NUCLEOTIDE SEQUENCE</scope>
    <source>
        <strain evidence="9">NKZ352</strain>
    </source>
</reference>
<dbReference type="InterPro" id="IPR036052">
    <property type="entry name" value="TrpB-like_PALP_sf"/>
</dbReference>
<comment type="caution">
    <text evidence="9">The sequence shown here is derived from an EMBL/GenBank/DDBJ whole genome shotgun (WGS) entry which is preliminary data.</text>
</comment>
<dbReference type="EMBL" id="CAJGYM010000009">
    <property type="protein sequence ID" value="CAD6188897.1"/>
    <property type="molecule type" value="Genomic_DNA"/>
</dbReference>
<dbReference type="PROSITE" id="PS00901">
    <property type="entry name" value="CYS_SYNTHASE"/>
    <property type="match status" value="1"/>
</dbReference>
<accession>A0A8S1H0G5</accession>
<feature type="domain" description="Tryptophan synthase beta chain-like PALP" evidence="8">
    <location>
        <begin position="79"/>
        <end position="348"/>
    </location>
</feature>
<dbReference type="GO" id="GO:0006535">
    <property type="term" value="P:cysteine biosynthetic process from serine"/>
    <property type="evidence" value="ECO:0007669"/>
    <property type="project" value="InterPro"/>
</dbReference>
<feature type="domain" description="Tryptophan synthase beta chain-like PALP" evidence="8">
    <location>
        <begin position="433"/>
        <end position="729"/>
    </location>
</feature>
<proteinExistence type="inferred from homology"/>
<keyword evidence="10" id="KW-1185">Reference proteome</keyword>
<keyword evidence="6" id="KW-0663">Pyridoxal phosphate</keyword>
<evidence type="ECO:0000256" key="4">
    <source>
        <dbReference type="ARBA" id="ARBA00011245"/>
    </source>
</evidence>
<dbReference type="Pfam" id="PF00291">
    <property type="entry name" value="PALP"/>
    <property type="match status" value="2"/>
</dbReference>
<dbReference type="InterPro" id="IPR050214">
    <property type="entry name" value="Cys_Synth/Cystath_Beta-Synth"/>
</dbReference>
<evidence type="ECO:0000256" key="5">
    <source>
        <dbReference type="ARBA" id="ARBA00012041"/>
    </source>
</evidence>
<evidence type="ECO:0000256" key="1">
    <source>
        <dbReference type="ARBA" id="ARBA00001933"/>
    </source>
</evidence>
<dbReference type="CDD" id="cd01561">
    <property type="entry name" value="CBS_like"/>
    <property type="match status" value="1"/>
</dbReference>
<comment type="subunit">
    <text evidence="4">Monomer.</text>
</comment>
<comment type="pathway">
    <text evidence="2">Amino-acid biosynthesis; L-cysteine biosynthesis; L-cysteine from L-homocysteine and L-serine: step 1/2.</text>
</comment>
<dbReference type="FunFam" id="3.40.50.1100:FF:000003">
    <property type="entry name" value="Cystathionine beta-synthase"/>
    <property type="match status" value="1"/>
</dbReference>
<dbReference type="PANTHER" id="PTHR10314">
    <property type="entry name" value="CYSTATHIONINE BETA-SYNTHASE"/>
    <property type="match status" value="1"/>
</dbReference>
<sequence length="753" mass="82691">MTRRCGDHVVRSFSVPTSTLPIRRRTRLSPPPRFPIYHHFFLFSTLFDHLAITFQASQAYQLTKMSGSKIEKKVKGNVRETVGRTSISKLTHLPEGYSVKTDIYVKLEYLNPATSVYDRIAVAAFEKAQEQGLKQGDTAVVFAGGSEAVSFGMAAASLQVKLVVVYEDRGLESVHKILERLEVQVEKYTGSDHLQHAEKLAKEKGAFFLNSILTEAAEKAHQETCKEIEESLEILKKKEAVVYVPINSGRTVTAINKYFKAKNSDVKVFGVTSKDVIEIGAFLGDDADLEGLKNNGVEIVDVDIKEVIPLTRHLIRKSGLLVGPASGAAVLAAVQGSKNLADGTVVIPLAVDGCRNYLHTLLNDEWLSSKGFNIPKVEQVKPSDDIPENLMDYDPSKLSATWKRGDDNTWGSNSPFKLNPFRPERPLVTKDVLEAIGNTPLVKLNHIPGKYGVKANIYVKLEFMNAGGSVKDRIAQRMIDLVEKTDFPEKLKDGAMFVEPTSGNTGIGLSLASAVKGYDCVIVMPVKMSAEKASVINALGSKIIRTPNEEGFDSPKSHIGVTLRLHREIPTAVVLDQYRNPANVMTHYEQTSLEIIHDLEHMTLDMLVIGAGTGGTMTGTGRRIREQFSGVKIIGVDPEGSILAHKDHTKMAPYEVEGIGYDFIPGTLDRDVVDEWSVVNDQESFDIARDLIALEGILAGGSSGTAVKAAIEAAKDLPATANVVVILPDGIRNYLSKFLDDDWMEKKHFKIDH</sequence>
<dbReference type="GO" id="GO:0030170">
    <property type="term" value="F:pyridoxal phosphate binding"/>
    <property type="evidence" value="ECO:0007669"/>
    <property type="project" value="UniProtKB-ARBA"/>
</dbReference>
<protein>
    <recommendedName>
        <fullName evidence="5">cystathionine beta-synthase</fullName>
        <ecNumber evidence="5">4.2.1.22</ecNumber>
    </recommendedName>
</protein>
<dbReference type="OrthoDB" id="728at2759"/>
<dbReference type="FunFam" id="3.40.50.1100:FF:000118">
    <property type="entry name" value="Related to CYS4-cystathionine beta-synthase"/>
    <property type="match status" value="1"/>
</dbReference>
<gene>
    <name evidence="9" type="ORF">CAUJ_LOCUS4816</name>
</gene>
<dbReference type="AlphaFoldDB" id="A0A8S1H0G5"/>